<gene>
    <name evidence="1" type="ORF">LOC68_27610</name>
</gene>
<dbReference type="EMBL" id="JAJKFT010000010">
    <property type="protein sequence ID" value="MCC9632180.1"/>
    <property type="molecule type" value="Genomic_DNA"/>
</dbReference>
<proteinExistence type="predicted"/>
<dbReference type="AlphaFoldDB" id="A0A9X1MTM1"/>
<organism evidence="1 2">
    <name type="scientific">Blastopirellula sediminis</name>
    <dbReference type="NCBI Taxonomy" id="2894196"/>
    <lineage>
        <taxon>Bacteria</taxon>
        <taxon>Pseudomonadati</taxon>
        <taxon>Planctomycetota</taxon>
        <taxon>Planctomycetia</taxon>
        <taxon>Pirellulales</taxon>
        <taxon>Pirellulaceae</taxon>
        <taxon>Blastopirellula</taxon>
    </lineage>
</organism>
<comment type="caution">
    <text evidence="1">The sequence shown here is derived from an EMBL/GenBank/DDBJ whole genome shotgun (WGS) entry which is preliminary data.</text>
</comment>
<name>A0A9X1MTM1_9BACT</name>
<protein>
    <submittedName>
        <fullName evidence="1">Uncharacterized protein</fullName>
    </submittedName>
</protein>
<keyword evidence="2" id="KW-1185">Reference proteome</keyword>
<evidence type="ECO:0000313" key="1">
    <source>
        <dbReference type="EMBL" id="MCC9632180.1"/>
    </source>
</evidence>
<sequence>MKPRKLQQIVAILLAVTFVGVSMAERPSEDRSIADYVLTGKVTAVYRRDHFDYANYIVEMRVESVTKGKNIKPGEIFRAYCFQRHPGQFSPGASGHDVVPKENSKVRVFVKRENGQNEGVYSDWVDVLKN</sequence>
<reference evidence="1" key="1">
    <citation type="submission" date="2021-11" db="EMBL/GenBank/DDBJ databases">
        <title>Genome sequence.</title>
        <authorList>
            <person name="Sun Q."/>
        </authorList>
    </citation>
    <scope>NUCLEOTIDE SEQUENCE</scope>
    <source>
        <strain evidence="1">JC732</strain>
    </source>
</reference>
<evidence type="ECO:0000313" key="2">
    <source>
        <dbReference type="Proteomes" id="UP001139103"/>
    </source>
</evidence>
<dbReference type="Proteomes" id="UP001139103">
    <property type="component" value="Unassembled WGS sequence"/>
</dbReference>
<accession>A0A9X1MTM1</accession>
<dbReference type="RefSeq" id="WP_230225036.1">
    <property type="nucleotide sequence ID" value="NZ_JAJKFT010000010.1"/>
</dbReference>